<dbReference type="RefSeq" id="WP_013597488.1">
    <property type="nucleotide sequence ID" value="NC_015144.1"/>
</dbReference>
<protein>
    <recommendedName>
        <fullName evidence="5 13">Guanylate kinase</fullName>
        <ecNumber evidence="4 13">2.7.4.8</ecNumber>
    </recommendedName>
    <alternativeName>
        <fullName evidence="11 13">GMP kinase</fullName>
    </alternativeName>
</protein>
<keyword evidence="10 13" id="KW-0067">ATP-binding</keyword>
<dbReference type="EC" id="2.7.4.8" evidence="4 13"/>
<keyword evidence="7 13" id="KW-0808">Transferase</keyword>
<dbReference type="HOGENOM" id="CLU_001715_1_1_10"/>
<evidence type="ECO:0000256" key="8">
    <source>
        <dbReference type="ARBA" id="ARBA00022741"/>
    </source>
</evidence>
<keyword evidence="8 13" id="KW-0547">Nucleotide-binding</keyword>
<evidence type="ECO:0000259" key="14">
    <source>
        <dbReference type="PROSITE" id="PS50052"/>
    </source>
</evidence>
<evidence type="ECO:0000256" key="7">
    <source>
        <dbReference type="ARBA" id="ARBA00022679"/>
    </source>
</evidence>
<dbReference type="AlphaFoldDB" id="F0NYH6"/>
<dbReference type="InterPro" id="IPR020590">
    <property type="entry name" value="Guanylate_kinase_CS"/>
</dbReference>
<evidence type="ECO:0000256" key="1">
    <source>
        <dbReference type="ARBA" id="ARBA00003531"/>
    </source>
</evidence>
<evidence type="ECO:0000256" key="12">
    <source>
        <dbReference type="ARBA" id="ARBA00048594"/>
    </source>
</evidence>
<dbReference type="Pfam" id="PF00625">
    <property type="entry name" value="Guanylate_kin"/>
    <property type="match status" value="1"/>
</dbReference>
<dbReference type="GO" id="GO:0005829">
    <property type="term" value="C:cytosol"/>
    <property type="evidence" value="ECO:0007669"/>
    <property type="project" value="TreeGrafter"/>
</dbReference>
<dbReference type="SUPFAM" id="SSF52540">
    <property type="entry name" value="P-loop containing nucleoside triphosphate hydrolases"/>
    <property type="match status" value="1"/>
</dbReference>
<comment type="function">
    <text evidence="1 13">Essential for recycling GMP and indirectly, cGMP.</text>
</comment>
<organism evidence="15 16">
    <name type="scientific">Weeksella virosa (strain ATCC 43766 / DSM 16922 / JCM 21250 / CCUG 30538 / CDC 9751 / IAM 14551 / NBRC 16016 / NCTC 11634 / CL345/78)</name>
    <dbReference type="NCBI Taxonomy" id="865938"/>
    <lineage>
        <taxon>Bacteria</taxon>
        <taxon>Pseudomonadati</taxon>
        <taxon>Bacteroidota</taxon>
        <taxon>Flavobacteriia</taxon>
        <taxon>Flavobacteriales</taxon>
        <taxon>Weeksellaceae</taxon>
        <taxon>Weeksella</taxon>
    </lineage>
</organism>
<evidence type="ECO:0000256" key="4">
    <source>
        <dbReference type="ARBA" id="ARBA00012961"/>
    </source>
</evidence>
<accession>F0NYH6</accession>
<dbReference type="FunFam" id="3.30.63.10:FF:000005">
    <property type="entry name" value="Guanylate kinase"/>
    <property type="match status" value="1"/>
</dbReference>
<evidence type="ECO:0000256" key="9">
    <source>
        <dbReference type="ARBA" id="ARBA00022777"/>
    </source>
</evidence>
<dbReference type="STRING" id="865938.Weevi_0377"/>
<dbReference type="InterPro" id="IPR027417">
    <property type="entry name" value="P-loop_NTPase"/>
</dbReference>
<evidence type="ECO:0000313" key="16">
    <source>
        <dbReference type="Proteomes" id="UP000008641"/>
    </source>
</evidence>
<dbReference type="KEGG" id="wvi:Weevi_0377"/>
<dbReference type="SMART" id="SM00072">
    <property type="entry name" value="GuKc"/>
    <property type="match status" value="1"/>
</dbReference>
<dbReference type="Proteomes" id="UP000008641">
    <property type="component" value="Chromosome"/>
</dbReference>
<dbReference type="PANTHER" id="PTHR23117">
    <property type="entry name" value="GUANYLATE KINASE-RELATED"/>
    <property type="match status" value="1"/>
</dbReference>
<dbReference type="Gene3D" id="3.30.63.10">
    <property type="entry name" value="Guanylate Kinase phosphate binding domain"/>
    <property type="match status" value="1"/>
</dbReference>
<evidence type="ECO:0000256" key="13">
    <source>
        <dbReference type="HAMAP-Rule" id="MF_00328"/>
    </source>
</evidence>
<comment type="subcellular location">
    <subcellularLocation>
        <location evidence="2 13">Cytoplasm</location>
    </subcellularLocation>
</comment>
<reference evidence="16" key="2">
    <citation type="journal article" date="2011" name="Stand. Genomic Sci.">
        <title>Complete genome sequence of Weeksella virosa type strain (9751T).</title>
        <authorList>
            <person name="Lang E."/>
            <person name="Teshima H."/>
            <person name="Lucas S."/>
            <person name="Lapidus A."/>
            <person name="Hammon N."/>
            <person name="Deshpande S."/>
            <person name="Nolan M."/>
            <person name="Cheng J."/>
            <person name="Pitluck S."/>
            <person name="Liolios K."/>
            <person name="Pagani I."/>
            <person name="Mikhailova N."/>
            <person name="Ivanova N."/>
            <person name="Mavromatis K."/>
            <person name="Pati A."/>
            <person name="Tapia R."/>
            <person name="Han C."/>
            <person name="Goodwin L."/>
            <person name="Chen A."/>
            <person name="Palaniappan K."/>
            <person name="Land M."/>
            <person name="Hauser L."/>
            <person name="Chang Y."/>
            <person name="Jeffries C."/>
            <person name="Brambilla E."/>
            <person name="Kopitz M."/>
            <person name="Rohde M."/>
            <person name="Goker M."/>
            <person name="Tindall B."/>
            <person name="Detter J."/>
            <person name="Woyke T."/>
            <person name="Bristow J."/>
            <person name="Eisen J."/>
            <person name="Markowitz V."/>
            <person name="Hugenholtz P."/>
            <person name="Klenk H."/>
            <person name="Kyrpides N."/>
        </authorList>
    </citation>
    <scope>NUCLEOTIDE SEQUENCE [LARGE SCALE GENOMIC DNA]</scope>
    <source>
        <strain evidence="16">ATCC 43766 / DSM 16922 / JCM 21250 / NBRC 16016 / NCTC 11634 / CL345/78</strain>
    </source>
</reference>
<dbReference type="eggNOG" id="COG0194">
    <property type="taxonomic scope" value="Bacteria"/>
</dbReference>
<dbReference type="GO" id="GO:0004385">
    <property type="term" value="F:GMP kinase activity"/>
    <property type="evidence" value="ECO:0007669"/>
    <property type="project" value="UniProtKB-UniRule"/>
</dbReference>
<dbReference type="InterPro" id="IPR008144">
    <property type="entry name" value="Guanylate_kin-like_dom"/>
</dbReference>
<evidence type="ECO:0000313" key="15">
    <source>
        <dbReference type="EMBL" id="ADX67096.1"/>
    </source>
</evidence>
<dbReference type="NCBIfam" id="TIGR03263">
    <property type="entry name" value="guanyl_kin"/>
    <property type="match status" value="1"/>
</dbReference>
<evidence type="ECO:0000256" key="5">
    <source>
        <dbReference type="ARBA" id="ARBA00016296"/>
    </source>
</evidence>
<dbReference type="OrthoDB" id="9808150at2"/>
<evidence type="ECO:0000256" key="6">
    <source>
        <dbReference type="ARBA" id="ARBA00022490"/>
    </source>
</evidence>
<comment type="catalytic activity">
    <reaction evidence="12 13">
        <text>GMP + ATP = GDP + ADP</text>
        <dbReference type="Rhea" id="RHEA:20780"/>
        <dbReference type="ChEBI" id="CHEBI:30616"/>
        <dbReference type="ChEBI" id="CHEBI:58115"/>
        <dbReference type="ChEBI" id="CHEBI:58189"/>
        <dbReference type="ChEBI" id="CHEBI:456216"/>
        <dbReference type="EC" id="2.7.4.8"/>
    </reaction>
</comment>
<dbReference type="InterPro" id="IPR008145">
    <property type="entry name" value="GK/Ca_channel_bsu"/>
</dbReference>
<proteinExistence type="inferred from homology"/>
<dbReference type="EMBL" id="CP002455">
    <property type="protein sequence ID" value="ADX67096.1"/>
    <property type="molecule type" value="Genomic_DNA"/>
</dbReference>
<sequence length="188" mass="21490">MQKGKLIVFSAPSGAGKTTLVKHALEKLDNLSFSVSCTTRNKREGEIDGKDYYFISPEEFKKRIDDEEFVEWEEVYHNNYYGTLKSEIERITKDGHSVIFDMDVEGALNIKNIYGDQCLTVFVQPPSLEILRDRLITRNTESEDKLKQRLDKADIEMAAASRFDVLLMNDDLAAAKDEALAIITKFVR</sequence>
<evidence type="ECO:0000256" key="10">
    <source>
        <dbReference type="ARBA" id="ARBA00022840"/>
    </source>
</evidence>
<dbReference type="Gene3D" id="3.40.50.300">
    <property type="entry name" value="P-loop containing nucleotide triphosphate hydrolases"/>
    <property type="match status" value="1"/>
</dbReference>
<name>F0NYH6_WEEVC</name>
<dbReference type="CDD" id="cd00071">
    <property type="entry name" value="GMPK"/>
    <property type="match status" value="1"/>
</dbReference>
<dbReference type="InterPro" id="IPR017665">
    <property type="entry name" value="Guanylate_kinase"/>
</dbReference>
<evidence type="ECO:0000256" key="3">
    <source>
        <dbReference type="ARBA" id="ARBA00005790"/>
    </source>
</evidence>
<dbReference type="GO" id="GO:0005524">
    <property type="term" value="F:ATP binding"/>
    <property type="evidence" value="ECO:0007669"/>
    <property type="project" value="UniProtKB-UniRule"/>
</dbReference>
<keyword evidence="16" id="KW-1185">Reference proteome</keyword>
<evidence type="ECO:0000256" key="2">
    <source>
        <dbReference type="ARBA" id="ARBA00004496"/>
    </source>
</evidence>
<dbReference type="PROSITE" id="PS50052">
    <property type="entry name" value="GUANYLATE_KINASE_2"/>
    <property type="match status" value="1"/>
</dbReference>
<comment type="similarity">
    <text evidence="3 13">Belongs to the guanylate kinase family.</text>
</comment>
<reference evidence="15 16" key="1">
    <citation type="journal article" date="2011" name="Stand. Genomic Sci.">
        <title>Complete genome sequence of Weeksella virosa type strain (9751).</title>
        <authorList>
            <person name="Lang E."/>
            <person name="Teshima H."/>
            <person name="Lucas S."/>
            <person name="Lapidus A."/>
            <person name="Hammon N."/>
            <person name="Deshpande S."/>
            <person name="Nolan M."/>
            <person name="Cheng J.F."/>
            <person name="Pitluck S."/>
            <person name="Liolios K."/>
            <person name="Pagani I."/>
            <person name="Mikhailova N."/>
            <person name="Ivanova N."/>
            <person name="Mavromatis K."/>
            <person name="Pati A."/>
            <person name="Tapia R."/>
            <person name="Han C."/>
            <person name="Goodwin L."/>
            <person name="Chen A."/>
            <person name="Palaniappan K."/>
            <person name="Land M."/>
            <person name="Hauser L."/>
            <person name="Chang Y.J."/>
            <person name="Jeffries C.D."/>
            <person name="Brambilla E.M."/>
            <person name="Kopitz M."/>
            <person name="Rohde M."/>
            <person name="Goker M."/>
            <person name="Tindall B.J."/>
            <person name="Detter J.C."/>
            <person name="Woyke T."/>
            <person name="Bristow J."/>
            <person name="Eisen J.A."/>
            <person name="Markowitz V."/>
            <person name="Hugenholtz P."/>
            <person name="Klenk H.P."/>
            <person name="Kyrpides N.C."/>
        </authorList>
    </citation>
    <scope>NUCLEOTIDE SEQUENCE [LARGE SCALE GENOMIC DNA]</scope>
    <source>
        <strain evidence="16">ATCC 43766 / DSM 16922 / JCM 21250 / NBRC 16016 / NCTC 11634 / CL345/78</strain>
    </source>
</reference>
<evidence type="ECO:0000256" key="11">
    <source>
        <dbReference type="ARBA" id="ARBA00030128"/>
    </source>
</evidence>
<feature type="domain" description="Guanylate kinase-like" evidence="14">
    <location>
        <begin position="4"/>
        <end position="184"/>
    </location>
</feature>
<gene>
    <name evidence="13" type="primary">gmk</name>
    <name evidence="15" type="ordered locus">Weevi_0377</name>
</gene>
<dbReference type="PROSITE" id="PS00856">
    <property type="entry name" value="GUANYLATE_KINASE_1"/>
    <property type="match status" value="1"/>
</dbReference>
<dbReference type="HAMAP" id="MF_00328">
    <property type="entry name" value="Guanylate_kinase"/>
    <property type="match status" value="1"/>
</dbReference>
<feature type="binding site" evidence="13">
    <location>
        <begin position="11"/>
        <end position="18"/>
    </location>
    <ligand>
        <name>ATP</name>
        <dbReference type="ChEBI" id="CHEBI:30616"/>
    </ligand>
</feature>
<dbReference type="PANTHER" id="PTHR23117:SF13">
    <property type="entry name" value="GUANYLATE KINASE"/>
    <property type="match status" value="1"/>
</dbReference>
<keyword evidence="9 13" id="KW-0418">Kinase</keyword>
<keyword evidence="6 13" id="KW-0963">Cytoplasm</keyword>